<dbReference type="InterPro" id="IPR045154">
    <property type="entry name" value="PCF11-like"/>
</dbReference>
<dbReference type="GO" id="GO:0005849">
    <property type="term" value="C:mRNA cleavage factor complex"/>
    <property type="evidence" value="ECO:0007669"/>
    <property type="project" value="TreeGrafter"/>
</dbReference>
<evidence type="ECO:0000256" key="1">
    <source>
        <dbReference type="SAM" id="MobiDB-lite"/>
    </source>
</evidence>
<dbReference type="PANTHER" id="PTHR15921">
    <property type="entry name" value="PRE-MRNA CLEAVAGE COMPLEX II"/>
    <property type="match status" value="1"/>
</dbReference>
<evidence type="ECO:0000313" key="2">
    <source>
        <dbReference type="EMBL" id="TKW08607.1"/>
    </source>
</evidence>
<feature type="compositionally biased region" description="Gly residues" evidence="1">
    <location>
        <begin position="21"/>
        <end position="30"/>
    </location>
</feature>
<dbReference type="Gramene" id="TKW08607">
    <property type="protein sequence ID" value="TKW08607"/>
    <property type="gene ID" value="SEVIR_6G034850v2"/>
</dbReference>
<dbReference type="GO" id="GO:0031124">
    <property type="term" value="P:mRNA 3'-end processing"/>
    <property type="evidence" value="ECO:0007669"/>
    <property type="project" value="InterPro"/>
</dbReference>
<gene>
    <name evidence="2" type="ORF">SEVIR_6G034850v2</name>
</gene>
<dbReference type="AlphaFoldDB" id="A0A4U6UDY2"/>
<dbReference type="Gene3D" id="1.25.40.90">
    <property type="match status" value="1"/>
</dbReference>
<dbReference type="EMBL" id="CM016557">
    <property type="protein sequence ID" value="TKW08607.1"/>
    <property type="molecule type" value="Genomic_DNA"/>
</dbReference>
<dbReference type="SUPFAM" id="SSF48464">
    <property type="entry name" value="ENTH/VHS domain"/>
    <property type="match status" value="1"/>
</dbReference>
<name>A0A4U6UDY2_SETVI</name>
<organism evidence="2 3">
    <name type="scientific">Setaria viridis</name>
    <name type="common">Green bristlegrass</name>
    <name type="synonym">Setaria italica subsp. viridis</name>
    <dbReference type="NCBI Taxonomy" id="4556"/>
    <lineage>
        <taxon>Eukaryota</taxon>
        <taxon>Viridiplantae</taxon>
        <taxon>Streptophyta</taxon>
        <taxon>Embryophyta</taxon>
        <taxon>Tracheophyta</taxon>
        <taxon>Spermatophyta</taxon>
        <taxon>Magnoliopsida</taxon>
        <taxon>Liliopsida</taxon>
        <taxon>Poales</taxon>
        <taxon>Poaceae</taxon>
        <taxon>PACMAD clade</taxon>
        <taxon>Panicoideae</taxon>
        <taxon>Panicodae</taxon>
        <taxon>Paniceae</taxon>
        <taxon>Cenchrinae</taxon>
        <taxon>Setaria</taxon>
    </lineage>
</organism>
<dbReference type="Proteomes" id="UP000298652">
    <property type="component" value="Chromosome 6"/>
</dbReference>
<dbReference type="PANTHER" id="PTHR15921:SF12">
    <property type="entry name" value="POLYADENYLATION AND CLEAVAGE FACTOR HOMOLOG 4"/>
    <property type="match status" value="1"/>
</dbReference>
<keyword evidence="3" id="KW-1185">Reference proteome</keyword>
<reference evidence="2" key="1">
    <citation type="submission" date="2019-03" db="EMBL/GenBank/DDBJ databases">
        <title>WGS assembly of Setaria viridis.</title>
        <authorList>
            <person name="Huang P."/>
            <person name="Jenkins J."/>
            <person name="Grimwood J."/>
            <person name="Barry K."/>
            <person name="Healey A."/>
            <person name="Mamidi S."/>
            <person name="Sreedasyam A."/>
            <person name="Shu S."/>
            <person name="Feldman M."/>
            <person name="Wu J."/>
            <person name="Yu Y."/>
            <person name="Chen C."/>
            <person name="Johnson J."/>
            <person name="Rokhsar D."/>
            <person name="Baxter I."/>
            <person name="Schmutz J."/>
            <person name="Brutnell T."/>
            <person name="Kellogg E."/>
        </authorList>
    </citation>
    <scope>NUCLEOTIDE SEQUENCE [LARGE SCALE GENOMIC DNA]</scope>
</reference>
<dbReference type="GO" id="GO:0000993">
    <property type="term" value="F:RNA polymerase II complex binding"/>
    <property type="evidence" value="ECO:0007669"/>
    <property type="project" value="InterPro"/>
</dbReference>
<protein>
    <submittedName>
        <fullName evidence="2">Uncharacterized protein</fullName>
    </submittedName>
</protein>
<sequence>MWSPTRLPRPMMAGDPAAAARGGGGGGGGEPGAAAVVRVYAEALQELTFNCKPVITELTIIADAVCARVSEVPPDQILPSLYLLN</sequence>
<dbReference type="GO" id="GO:0005737">
    <property type="term" value="C:cytoplasm"/>
    <property type="evidence" value="ECO:0007669"/>
    <property type="project" value="TreeGrafter"/>
</dbReference>
<dbReference type="GO" id="GO:0006369">
    <property type="term" value="P:termination of RNA polymerase II transcription"/>
    <property type="evidence" value="ECO:0007669"/>
    <property type="project" value="InterPro"/>
</dbReference>
<accession>A0A4U6UDY2</accession>
<feature type="region of interest" description="Disordered" evidence="1">
    <location>
        <begin position="1"/>
        <end position="30"/>
    </location>
</feature>
<dbReference type="GO" id="GO:0003729">
    <property type="term" value="F:mRNA binding"/>
    <property type="evidence" value="ECO:0007669"/>
    <property type="project" value="InterPro"/>
</dbReference>
<dbReference type="InterPro" id="IPR008942">
    <property type="entry name" value="ENTH_VHS"/>
</dbReference>
<proteinExistence type="predicted"/>
<evidence type="ECO:0000313" key="3">
    <source>
        <dbReference type="Proteomes" id="UP000298652"/>
    </source>
</evidence>